<feature type="transmembrane region" description="Helical" evidence="1">
    <location>
        <begin position="62"/>
        <end position="80"/>
    </location>
</feature>
<keyword evidence="1" id="KW-0472">Membrane</keyword>
<evidence type="ECO:0000256" key="1">
    <source>
        <dbReference type="SAM" id="Phobius"/>
    </source>
</evidence>
<dbReference type="EMBL" id="CAADHY010000005">
    <property type="protein sequence ID" value="VFR16190.1"/>
    <property type="molecule type" value="Genomic_DNA"/>
</dbReference>
<keyword evidence="1" id="KW-0812">Transmembrane</keyword>
<keyword evidence="1" id="KW-1133">Transmembrane helix</keyword>
<reference evidence="2" key="1">
    <citation type="submission" date="2019-03" db="EMBL/GenBank/DDBJ databases">
        <authorList>
            <person name="Danneels B."/>
        </authorList>
    </citation>
    <scope>NUCLEOTIDE SEQUENCE</scope>
</reference>
<name>A0A484NUG2_9ZZZZ</name>
<evidence type="ECO:0000313" key="2">
    <source>
        <dbReference type="EMBL" id="VFR16190.1"/>
    </source>
</evidence>
<accession>A0A484NUG2</accession>
<organism evidence="2">
    <name type="scientific">plant metagenome</name>
    <dbReference type="NCBI Taxonomy" id="1297885"/>
    <lineage>
        <taxon>unclassified sequences</taxon>
        <taxon>metagenomes</taxon>
        <taxon>organismal metagenomes</taxon>
    </lineage>
</organism>
<feature type="transmembrane region" description="Helical" evidence="1">
    <location>
        <begin position="92"/>
        <end position="111"/>
    </location>
</feature>
<proteinExistence type="predicted"/>
<sequence>MSPGPLPSRPSSSRAASWRPARPSGYAWAAALLALLPFAAVLADRDLEIPTGGYFHLELRDVLPWFWLLAVACCFTAFYVRDRRHRAPVSRGRALGVLAASVPALLLVWPFEVRLRLPMPQAAEIPFGPARQVVGTGPVIDVLGIALPAWRGMLDEWTGLPGTESYALFPQEQIYAGQRYLEGSVTLSAFPAQLTCPGRESSQWLFLRRSVFHAHYGDPRRGKDLLDRLRAAAERCLQGLQPPPWFLPEAGDEERVTVFGAKVLPAAASSITVQWFELAAAQGKVGQILTEPWAPQRYTAYGRYLLYASVGEAAADVLPVSARASAQRLAPPASGFVGADGTIPAPRPVAGNGDATLAAPSATHASWLGAAGRALSVPFQPGWEGGWRAEDYAYAVRMCNLGYARFLHARGLRPDPSLPPVLAQALLEPTSTLGLSAYGDAPTPALYRMPASRLHQCRELLAWLQPLDPARHPPRVMP</sequence>
<protein>
    <submittedName>
        <fullName evidence="2">Uncharacterized protein</fullName>
    </submittedName>
</protein>
<gene>
    <name evidence="2" type="ORF">AMP9_1037</name>
</gene>
<dbReference type="AlphaFoldDB" id="A0A484NUG2"/>